<evidence type="ECO:0000256" key="4">
    <source>
        <dbReference type="ARBA" id="ARBA00022741"/>
    </source>
</evidence>
<evidence type="ECO:0000256" key="7">
    <source>
        <dbReference type="ARBA" id="ARBA00030409"/>
    </source>
</evidence>
<feature type="domain" description="SAICAR synthetase/ADE2 N-terminal" evidence="8">
    <location>
        <begin position="127"/>
        <end position="166"/>
    </location>
</feature>
<keyword evidence="6" id="KW-0067">ATP-binding</keyword>
<comment type="pathway">
    <text evidence="1">Purine metabolism; IMP biosynthesis via de novo pathway; 5-amino-1-(5-phospho-D-ribosyl)imidazole-4-carboxamide from 5-amino-1-(5-phospho-D-ribosyl)imidazole-4-carboxylate: step 1/2.</text>
</comment>
<dbReference type="InterPro" id="IPR018236">
    <property type="entry name" value="SAICAR_synthetase_CS"/>
</dbReference>
<evidence type="ECO:0000259" key="8">
    <source>
        <dbReference type="Pfam" id="PF01259"/>
    </source>
</evidence>
<accession>A0ABQ8ENL9</accession>
<dbReference type="EC" id="6.3.2.6" evidence="2"/>
<name>A0ABQ8ENL9_BRANA</name>
<dbReference type="EMBL" id="JAGKQM010000001">
    <property type="protein sequence ID" value="KAH0943274.1"/>
    <property type="molecule type" value="Genomic_DNA"/>
</dbReference>
<keyword evidence="10" id="KW-1185">Reference proteome</keyword>
<keyword evidence="4" id="KW-0547">Nucleotide-binding</keyword>
<dbReference type="PROSITE" id="PS01058">
    <property type="entry name" value="SAICAR_SYNTHETASE_2"/>
    <property type="match status" value="1"/>
</dbReference>
<dbReference type="InterPro" id="IPR028923">
    <property type="entry name" value="SAICAR_synt/ADE2_N"/>
</dbReference>
<reference evidence="9 10" key="1">
    <citation type="submission" date="2021-05" db="EMBL/GenBank/DDBJ databases">
        <title>Genome Assembly of Synthetic Allotetraploid Brassica napus Reveals Homoeologous Exchanges between Subgenomes.</title>
        <authorList>
            <person name="Davis J.T."/>
        </authorList>
    </citation>
    <scope>NUCLEOTIDE SEQUENCE [LARGE SCALE GENOMIC DNA]</scope>
    <source>
        <strain evidence="10">cv. Da-Ae</strain>
        <tissue evidence="9">Seedling</tissue>
    </source>
</reference>
<dbReference type="PANTHER" id="PTHR43700">
    <property type="entry name" value="PHOSPHORIBOSYLAMINOIMIDAZOLE-SUCCINOCARBOXAMIDE SYNTHASE"/>
    <property type="match status" value="1"/>
</dbReference>
<evidence type="ECO:0000256" key="5">
    <source>
        <dbReference type="ARBA" id="ARBA00022755"/>
    </source>
</evidence>
<evidence type="ECO:0000256" key="3">
    <source>
        <dbReference type="ARBA" id="ARBA00022598"/>
    </source>
</evidence>
<sequence>MLKDGIEVTDLDLRENAEVEMAQCVRSTLTPSRTPQSFFTRTVSAKTQAFASVSFLRTLPEFKGYPKQCSVVMSCQGKDQRQQQLSLDDLVTSNRKGEVLGTIKDSLSNCLSDTNLLETVPGLKSRIKGKVRDIYDAGDYLVLITTDRLSAFDRNLASIPFKGQVCKFKLDNSSLGLQKDNKFVLLLNFQVLNETSLWWFNNTRHITPNAIVSSPDRNVVIAKKCSVFPIEFVVRGYVTGSTDTSLWTVYKKGVRNYCGNALSDGLVKNQKLPANILTPTTKAEDHDVPISPTEIVEGGFMTQAEFDEASMKALSLFEFGQVGLLDSKYINYGFLQRVAKEHGLILVDTKYEFGKSSDGSILLIDEIHTPDSSRYWLAGSYEERFRKGLEPENVDKEFLRLWFKENCNPYEDEVLPAAPAELVTELAWRYIFLYETITGSRIDILPTQLCKQEPIHDRISRNTSQALSSLRQL</sequence>
<evidence type="ECO:0000256" key="2">
    <source>
        <dbReference type="ARBA" id="ARBA00012217"/>
    </source>
</evidence>
<dbReference type="PROSITE" id="PS01057">
    <property type="entry name" value="SAICAR_SYNTHETASE_1"/>
    <property type="match status" value="1"/>
</dbReference>
<dbReference type="Pfam" id="PF01259">
    <property type="entry name" value="SAICAR_synt"/>
    <property type="match status" value="2"/>
</dbReference>
<feature type="domain" description="SAICAR synthetase/ADE2 N-terminal" evidence="8">
    <location>
        <begin position="190"/>
        <end position="414"/>
    </location>
</feature>
<dbReference type="SUPFAM" id="SSF56104">
    <property type="entry name" value="SAICAR synthase-like"/>
    <property type="match status" value="2"/>
</dbReference>
<dbReference type="Gene3D" id="3.30.200.20">
    <property type="entry name" value="Phosphorylase Kinase, domain 1"/>
    <property type="match status" value="1"/>
</dbReference>
<evidence type="ECO:0000313" key="9">
    <source>
        <dbReference type="EMBL" id="KAH0943274.1"/>
    </source>
</evidence>
<proteinExistence type="predicted"/>
<keyword evidence="5" id="KW-0658">Purine biosynthesis</keyword>
<keyword evidence="3" id="KW-0436">Ligase</keyword>
<evidence type="ECO:0000256" key="1">
    <source>
        <dbReference type="ARBA" id="ARBA00004672"/>
    </source>
</evidence>
<dbReference type="Gene3D" id="3.30.470.20">
    <property type="entry name" value="ATP-grasp fold, B domain"/>
    <property type="match status" value="1"/>
</dbReference>
<dbReference type="CDD" id="cd01414">
    <property type="entry name" value="SAICAR_synt_Sc"/>
    <property type="match status" value="1"/>
</dbReference>
<evidence type="ECO:0000256" key="6">
    <source>
        <dbReference type="ARBA" id="ARBA00022840"/>
    </source>
</evidence>
<comment type="caution">
    <text evidence="9">The sequence shown here is derived from an EMBL/GenBank/DDBJ whole genome shotgun (WGS) entry which is preliminary data.</text>
</comment>
<dbReference type="PANTHER" id="PTHR43700:SF1">
    <property type="entry name" value="PHOSPHORIBOSYLAMINOIMIDAZOLE-SUCCINOCARBOXAMIDE SYNTHASE"/>
    <property type="match status" value="1"/>
</dbReference>
<evidence type="ECO:0000313" key="10">
    <source>
        <dbReference type="Proteomes" id="UP000824890"/>
    </source>
</evidence>
<dbReference type="Proteomes" id="UP000824890">
    <property type="component" value="Unassembled WGS sequence"/>
</dbReference>
<organism evidence="9 10">
    <name type="scientific">Brassica napus</name>
    <name type="common">Rape</name>
    <dbReference type="NCBI Taxonomy" id="3708"/>
    <lineage>
        <taxon>Eukaryota</taxon>
        <taxon>Viridiplantae</taxon>
        <taxon>Streptophyta</taxon>
        <taxon>Embryophyta</taxon>
        <taxon>Tracheophyta</taxon>
        <taxon>Spermatophyta</taxon>
        <taxon>Magnoliopsida</taxon>
        <taxon>eudicotyledons</taxon>
        <taxon>Gunneridae</taxon>
        <taxon>Pentapetalae</taxon>
        <taxon>rosids</taxon>
        <taxon>malvids</taxon>
        <taxon>Brassicales</taxon>
        <taxon>Brassicaceae</taxon>
        <taxon>Brassiceae</taxon>
        <taxon>Brassica</taxon>
    </lineage>
</organism>
<protein>
    <recommendedName>
        <fullName evidence="2">phosphoribosylaminoimidazolesuccinocarboxamide synthase</fullName>
        <ecNumber evidence="2">6.3.2.6</ecNumber>
    </recommendedName>
    <alternativeName>
        <fullName evidence="7">SAICAR synthetase</fullName>
    </alternativeName>
</protein>
<gene>
    <name evidence="9" type="ORF">HID58_002911</name>
</gene>